<dbReference type="PROSITE" id="PS00018">
    <property type="entry name" value="EF_HAND_1"/>
    <property type="match status" value="1"/>
</dbReference>
<keyword evidence="2" id="KW-1133">Transmembrane helix</keyword>
<feature type="region of interest" description="Disordered" evidence="1">
    <location>
        <begin position="203"/>
        <end position="233"/>
    </location>
</feature>
<evidence type="ECO:0000259" key="3">
    <source>
        <dbReference type="PROSITE" id="PS50043"/>
    </source>
</evidence>
<dbReference type="SMART" id="SM00421">
    <property type="entry name" value="HTH_LUXR"/>
    <property type="match status" value="1"/>
</dbReference>
<dbReference type="InterPro" id="IPR002048">
    <property type="entry name" value="EF_hand_dom"/>
</dbReference>
<dbReference type="Gene3D" id="1.10.238.10">
    <property type="entry name" value="EF-hand"/>
    <property type="match status" value="1"/>
</dbReference>
<feature type="compositionally biased region" description="Polar residues" evidence="1">
    <location>
        <begin position="223"/>
        <end position="233"/>
    </location>
</feature>
<dbReference type="Pfam" id="PF13202">
    <property type="entry name" value="EF-hand_5"/>
    <property type="match status" value="2"/>
</dbReference>
<comment type="caution">
    <text evidence="5">The sequence shown here is derived from an EMBL/GenBank/DDBJ whole genome shotgun (WGS) entry which is preliminary data.</text>
</comment>
<dbReference type="InterPro" id="IPR018247">
    <property type="entry name" value="EF_Hand_1_Ca_BS"/>
</dbReference>
<accession>A0ABU9IC98</accession>
<feature type="domain" description="HTH luxR-type" evidence="3">
    <location>
        <begin position="1"/>
        <end position="68"/>
    </location>
</feature>
<evidence type="ECO:0000256" key="1">
    <source>
        <dbReference type="SAM" id="MobiDB-lite"/>
    </source>
</evidence>
<dbReference type="Gene3D" id="1.10.10.10">
    <property type="entry name" value="Winged helix-like DNA-binding domain superfamily/Winged helix DNA-binding domain"/>
    <property type="match status" value="1"/>
</dbReference>
<evidence type="ECO:0000259" key="4">
    <source>
        <dbReference type="PROSITE" id="PS50222"/>
    </source>
</evidence>
<evidence type="ECO:0000313" key="6">
    <source>
        <dbReference type="Proteomes" id="UP001497045"/>
    </source>
</evidence>
<evidence type="ECO:0000256" key="2">
    <source>
        <dbReference type="SAM" id="Phobius"/>
    </source>
</evidence>
<dbReference type="Proteomes" id="UP001497045">
    <property type="component" value="Unassembled WGS sequence"/>
</dbReference>
<dbReference type="InterPro" id="IPR036388">
    <property type="entry name" value="WH-like_DNA-bd_sf"/>
</dbReference>
<proteinExistence type="predicted"/>
<dbReference type="InterPro" id="IPR016032">
    <property type="entry name" value="Sig_transdc_resp-reg_C-effctor"/>
</dbReference>
<keyword evidence="2" id="KW-0812">Transmembrane</keyword>
<dbReference type="RefSeq" id="WP_341672556.1">
    <property type="nucleotide sequence ID" value="NZ_JBBYHV010000001.1"/>
</dbReference>
<feature type="compositionally biased region" description="Basic and acidic residues" evidence="1">
    <location>
        <begin position="203"/>
        <end position="213"/>
    </location>
</feature>
<dbReference type="PROSITE" id="PS50043">
    <property type="entry name" value="HTH_LUXR_2"/>
    <property type="match status" value="1"/>
</dbReference>
<dbReference type="PROSITE" id="PS50222">
    <property type="entry name" value="EF_HAND_2"/>
    <property type="match status" value="1"/>
</dbReference>
<dbReference type="Pfam" id="PF00196">
    <property type="entry name" value="GerE"/>
    <property type="match status" value="1"/>
</dbReference>
<keyword evidence="2" id="KW-0472">Membrane</keyword>
<dbReference type="CDD" id="cd06170">
    <property type="entry name" value="LuxR_C_like"/>
    <property type="match status" value="1"/>
</dbReference>
<dbReference type="CDD" id="cd00051">
    <property type="entry name" value="EFh"/>
    <property type="match status" value="1"/>
</dbReference>
<feature type="transmembrane region" description="Helical" evidence="2">
    <location>
        <begin position="95"/>
        <end position="115"/>
    </location>
</feature>
<protein>
    <submittedName>
        <fullName evidence="5">LuxR C-terminal-related transcriptional regulator</fullName>
    </submittedName>
</protein>
<reference evidence="5 6" key="1">
    <citation type="submission" date="2024-04" db="EMBL/GenBank/DDBJ databases">
        <title>Aurantiacibacter sp. DGU6 16S ribosomal RNA gene Genome sequencing and assembly.</title>
        <authorList>
            <person name="Park S."/>
        </authorList>
    </citation>
    <scope>NUCLEOTIDE SEQUENCE [LARGE SCALE GENOMIC DNA]</scope>
    <source>
        <strain evidence="5 6">DGU6</strain>
    </source>
</reference>
<feature type="domain" description="EF-hand" evidence="4">
    <location>
        <begin position="195"/>
        <end position="230"/>
    </location>
</feature>
<dbReference type="SUPFAM" id="SSF46894">
    <property type="entry name" value="C-terminal effector domain of the bipartite response regulators"/>
    <property type="match status" value="1"/>
</dbReference>
<dbReference type="InterPro" id="IPR011992">
    <property type="entry name" value="EF-hand-dom_pair"/>
</dbReference>
<dbReference type="InterPro" id="IPR000792">
    <property type="entry name" value="Tscrpt_reg_LuxR_C"/>
</dbReference>
<sequence>MANAASVTKLTEREKECLRAWLEHKTAKEIALDLGVSHYAVEKRLKMARIKLDVSSSIEAARILSESEGYDRAVPQAADLPANADPLQSRSFRKIAAGVALMTIIAIALVASVILNPEAPQQPPAGEAPATVRVEARPAEVLVYVPGAFADVDADGSGFIDGEEAPMVAFMGGDVELRRSRDGTVSYSADSIRLSSEEERGNFYRMADRDGDGRINPQEYGRWSSSTAAQDAS</sequence>
<name>A0ABU9IC98_9SPHN</name>
<dbReference type="SUPFAM" id="SSF47473">
    <property type="entry name" value="EF-hand"/>
    <property type="match status" value="1"/>
</dbReference>
<dbReference type="EMBL" id="JBBYHV010000001">
    <property type="protein sequence ID" value="MEL1250038.1"/>
    <property type="molecule type" value="Genomic_DNA"/>
</dbReference>
<evidence type="ECO:0000313" key="5">
    <source>
        <dbReference type="EMBL" id="MEL1250038.1"/>
    </source>
</evidence>
<keyword evidence="6" id="KW-1185">Reference proteome</keyword>
<organism evidence="5 6">
    <name type="scientific">Aurantiacibacter gilvus</name>
    <dbReference type="NCBI Taxonomy" id="3139141"/>
    <lineage>
        <taxon>Bacteria</taxon>
        <taxon>Pseudomonadati</taxon>
        <taxon>Pseudomonadota</taxon>
        <taxon>Alphaproteobacteria</taxon>
        <taxon>Sphingomonadales</taxon>
        <taxon>Erythrobacteraceae</taxon>
        <taxon>Aurantiacibacter</taxon>
    </lineage>
</organism>
<gene>
    <name evidence="5" type="ORF">AAEO60_05085</name>
</gene>